<evidence type="ECO:0000313" key="4">
    <source>
        <dbReference type="Proteomes" id="UP000800041"/>
    </source>
</evidence>
<evidence type="ECO:0000256" key="2">
    <source>
        <dbReference type="SAM" id="Phobius"/>
    </source>
</evidence>
<feature type="region of interest" description="Disordered" evidence="1">
    <location>
        <begin position="157"/>
        <end position="182"/>
    </location>
</feature>
<accession>A0A6G1H8D8</accession>
<keyword evidence="4" id="KW-1185">Reference proteome</keyword>
<evidence type="ECO:0000313" key="3">
    <source>
        <dbReference type="EMBL" id="KAF1989332.1"/>
    </source>
</evidence>
<reference evidence="3" key="1">
    <citation type="journal article" date="2020" name="Stud. Mycol.">
        <title>101 Dothideomycetes genomes: a test case for predicting lifestyles and emergence of pathogens.</title>
        <authorList>
            <person name="Haridas S."/>
            <person name="Albert R."/>
            <person name="Binder M."/>
            <person name="Bloem J."/>
            <person name="Labutti K."/>
            <person name="Salamov A."/>
            <person name="Andreopoulos B."/>
            <person name="Baker S."/>
            <person name="Barry K."/>
            <person name="Bills G."/>
            <person name="Bluhm B."/>
            <person name="Cannon C."/>
            <person name="Castanera R."/>
            <person name="Culley D."/>
            <person name="Daum C."/>
            <person name="Ezra D."/>
            <person name="Gonzalez J."/>
            <person name="Henrissat B."/>
            <person name="Kuo A."/>
            <person name="Liang C."/>
            <person name="Lipzen A."/>
            <person name="Lutzoni F."/>
            <person name="Magnuson J."/>
            <person name="Mondo S."/>
            <person name="Nolan M."/>
            <person name="Ohm R."/>
            <person name="Pangilinan J."/>
            <person name="Park H.-J."/>
            <person name="Ramirez L."/>
            <person name="Alfaro M."/>
            <person name="Sun H."/>
            <person name="Tritt A."/>
            <person name="Yoshinaga Y."/>
            <person name="Zwiers L.-H."/>
            <person name="Turgeon B."/>
            <person name="Goodwin S."/>
            <person name="Spatafora J."/>
            <person name="Crous P."/>
            <person name="Grigoriev I."/>
        </authorList>
    </citation>
    <scope>NUCLEOTIDE SEQUENCE</scope>
    <source>
        <strain evidence="3">CBS 113979</strain>
    </source>
</reference>
<keyword evidence="2" id="KW-0812">Transmembrane</keyword>
<feature type="region of interest" description="Disordered" evidence="1">
    <location>
        <begin position="47"/>
        <end position="78"/>
    </location>
</feature>
<gene>
    <name evidence="3" type="ORF">K402DRAFT_269949</name>
</gene>
<organism evidence="3 4">
    <name type="scientific">Aulographum hederae CBS 113979</name>
    <dbReference type="NCBI Taxonomy" id="1176131"/>
    <lineage>
        <taxon>Eukaryota</taxon>
        <taxon>Fungi</taxon>
        <taxon>Dikarya</taxon>
        <taxon>Ascomycota</taxon>
        <taxon>Pezizomycotina</taxon>
        <taxon>Dothideomycetes</taxon>
        <taxon>Pleosporomycetidae</taxon>
        <taxon>Aulographales</taxon>
        <taxon>Aulographaceae</taxon>
    </lineage>
</organism>
<feature type="transmembrane region" description="Helical" evidence="2">
    <location>
        <begin position="227"/>
        <end position="246"/>
    </location>
</feature>
<name>A0A6G1H8D8_9PEZI</name>
<feature type="transmembrane region" description="Helical" evidence="2">
    <location>
        <begin position="200"/>
        <end position="221"/>
    </location>
</feature>
<protein>
    <submittedName>
        <fullName evidence="3">Uncharacterized protein</fullName>
    </submittedName>
</protein>
<dbReference type="EMBL" id="ML977145">
    <property type="protein sequence ID" value="KAF1989332.1"/>
    <property type="molecule type" value="Genomic_DNA"/>
</dbReference>
<evidence type="ECO:0000256" key="1">
    <source>
        <dbReference type="SAM" id="MobiDB-lite"/>
    </source>
</evidence>
<sequence>MAFSQDEKEGLLPLYHHNKTNLEDTLQDHYHDLPQSTCPGWIPQQLPSHHLSSSPTSKTLPYHNPETHHPQTKNQDPLPSRIFRHASVTITLLTRLLITASLIHLTPTLEVYLASMVKMLCISYSLHSLAFMCGTRRIHLPGWPRFSGAWSRSRWHSSTTPEPHAEKFPLNPRQPHDHESTLPPADKEYYLEITRQDLDYFLLGTLLLHLFLLACLFVGVGGAYVEAVWVGSACGIWVVGSVGFYGEVVCGEEGDGEGDGQAEGERGGECGVVLV</sequence>
<keyword evidence="2" id="KW-1133">Transmembrane helix</keyword>
<feature type="compositionally biased region" description="Low complexity" evidence="1">
    <location>
        <begin position="47"/>
        <end position="61"/>
    </location>
</feature>
<dbReference type="Proteomes" id="UP000800041">
    <property type="component" value="Unassembled WGS sequence"/>
</dbReference>
<proteinExistence type="predicted"/>
<dbReference type="AlphaFoldDB" id="A0A6G1H8D8"/>
<keyword evidence="2" id="KW-0472">Membrane</keyword>